<evidence type="ECO:0000313" key="2">
    <source>
        <dbReference type="Proteomes" id="UP000827976"/>
    </source>
</evidence>
<organism evidence="1 2">
    <name type="scientific">Dioscorea alata</name>
    <name type="common">Purple yam</name>
    <dbReference type="NCBI Taxonomy" id="55571"/>
    <lineage>
        <taxon>Eukaryota</taxon>
        <taxon>Viridiplantae</taxon>
        <taxon>Streptophyta</taxon>
        <taxon>Embryophyta</taxon>
        <taxon>Tracheophyta</taxon>
        <taxon>Spermatophyta</taxon>
        <taxon>Magnoliopsida</taxon>
        <taxon>Liliopsida</taxon>
        <taxon>Dioscoreales</taxon>
        <taxon>Dioscoreaceae</taxon>
        <taxon>Dioscorea</taxon>
    </lineage>
</organism>
<sequence>MEDKKCATFFAMFIVLFASNSYLRLIQCQLMPIVSDNQVKTFIVFVEEPVGGANLVNDEELVNFHRSFLPNNSLDSGEERMIYSYRHAISGFAALLTADEVLAMETKPGFLFARLPEEVRAETTYTPQYMGLSEGGGLWWSSQYGEGIIIGVIDSGITPTHPSFQSFNAVPAPPVNWFGNCSFGPNVCNNKLIGAMAFWRGKNPSPLDYTGHGTLCASIAAGRPVYDAGVLDQARGTAVGTAPRAHISAYKVLYRNTGTEDDILAGIDQAIRDGVDVLSMSFVSGPKQLWESSIAISSYYAITQGIVPCAAAGNSGPTASVISNDAPWILTVGASSTDRRIKVTVILGNGMEIDGESAYQPDTHNATDLELVFPGATGIYYDLECSLQLNPDDVKGKIVLCEASPFSAVGIGRRVKAAGGEGMIMMNTAKQGFTTYSNPHVLPAAHISHADAQKLLAYVQTTTNPIASIVFKGTQFGASPAPSIAFFSGRGPSQYNGGFIKPDIVAPGVNILAAWHVEVGPNPTGNTTSTFNFDSGTSMATPHVSGIVADLKKNHPDWSPAMIKSAIITTAYIGKDDNNPIVDDAFSYQPASYFAMGAGHVNPERANDPGLVYDTQPSDYIPYLCGLYSTFNVKAIVRQQGIDCSTIQSITAAELNYPSIGLRMPIAKGSAIVITRTVTNVGPAELYDLQIKKMPDGVDIRSDTKNLSFSALNETQSFRLQFTSNGTAQSGQVSEGYLILNSTTHAVRSPISVTYY</sequence>
<reference evidence="2" key="1">
    <citation type="journal article" date="2022" name="Nat. Commun.">
        <title>Chromosome evolution and the genetic basis of agronomically important traits in greater yam.</title>
        <authorList>
            <person name="Bredeson J.V."/>
            <person name="Lyons J.B."/>
            <person name="Oniyinde I.O."/>
            <person name="Okereke N.R."/>
            <person name="Kolade O."/>
            <person name="Nnabue I."/>
            <person name="Nwadili C.O."/>
            <person name="Hribova E."/>
            <person name="Parker M."/>
            <person name="Nwogha J."/>
            <person name="Shu S."/>
            <person name="Carlson J."/>
            <person name="Kariba R."/>
            <person name="Muthemba S."/>
            <person name="Knop K."/>
            <person name="Barton G.J."/>
            <person name="Sherwood A.V."/>
            <person name="Lopez-Montes A."/>
            <person name="Asiedu R."/>
            <person name="Jamnadass R."/>
            <person name="Muchugi A."/>
            <person name="Goodstein D."/>
            <person name="Egesi C.N."/>
            <person name="Featherston J."/>
            <person name="Asfaw A."/>
            <person name="Simpson G.G."/>
            <person name="Dolezel J."/>
            <person name="Hendre P.S."/>
            <person name="Van Deynze A."/>
            <person name="Kumar P.L."/>
            <person name="Obidiegwu J.E."/>
            <person name="Bhattacharjee R."/>
            <person name="Rokhsar D.S."/>
        </authorList>
    </citation>
    <scope>NUCLEOTIDE SEQUENCE [LARGE SCALE GENOMIC DNA]</scope>
    <source>
        <strain evidence="2">cv. TDa95/00328</strain>
    </source>
</reference>
<dbReference type="Proteomes" id="UP000827976">
    <property type="component" value="Chromosome 14"/>
</dbReference>
<name>A0ACB7UPN4_DIOAL</name>
<dbReference type="EC" id="3.4.21.25" evidence="1"/>
<dbReference type="EMBL" id="CM037024">
    <property type="protein sequence ID" value="KAH7662692.1"/>
    <property type="molecule type" value="Genomic_DNA"/>
</dbReference>
<proteinExistence type="predicted"/>
<accession>A0ACB7UPN4</accession>
<keyword evidence="2" id="KW-1185">Reference proteome</keyword>
<gene>
    <name evidence="1" type="ORF">IHE45_14G004900</name>
</gene>
<protein>
    <submittedName>
        <fullName evidence="1">Peptidase S8 subtilisin-related protein</fullName>
        <ecNumber evidence="1">3.4.21.25</ecNumber>
    </submittedName>
</protein>
<comment type="caution">
    <text evidence="1">The sequence shown here is derived from an EMBL/GenBank/DDBJ whole genome shotgun (WGS) entry which is preliminary data.</text>
</comment>
<keyword evidence="1" id="KW-0378">Hydrolase</keyword>
<evidence type="ECO:0000313" key="1">
    <source>
        <dbReference type="EMBL" id="KAH7662692.1"/>
    </source>
</evidence>